<sequence>MLFINTRPADRACALSQALRQQAWSVIELPLLELQACPWSDALAQLYQQLLQAQRIVVVSPTAVHIGMEYLAQSGIHLDQLQHLQWIAVGEKTAQVLAEYGISSAVPEVETSEGMLELPLLKSLAAGSCIAFWRGEGGRQFMMDSLQQAGMQILNFILYQRQCPAASIQQMPALLPQLQQHWDYWMLISSEASWLNWLRLSQAQKELLNRGRYLVLGDRLEALLMDYQQQHHTRFQLIKLTNLKTETILQQIELKSGHA</sequence>
<comment type="function">
    <text evidence="6 9">Catalyzes cyclization of the linear tetrapyrrole, hydroxymethylbilane, to the macrocyclic uroporphyrinogen III.</text>
</comment>
<dbReference type="RefSeq" id="WP_163146205.1">
    <property type="nucleotide sequence ID" value="NZ_CP044455.1"/>
</dbReference>
<dbReference type="PANTHER" id="PTHR38042:SF1">
    <property type="entry name" value="UROPORPHYRINOGEN-III SYNTHASE, CHLOROPLASTIC"/>
    <property type="match status" value="1"/>
</dbReference>
<evidence type="ECO:0000256" key="4">
    <source>
        <dbReference type="ARBA" id="ARBA00023239"/>
    </source>
</evidence>
<dbReference type="Gene3D" id="3.40.50.10090">
    <property type="match status" value="2"/>
</dbReference>
<keyword evidence="4 9" id="KW-0456">Lyase</keyword>
<feature type="domain" description="Tetrapyrrole biosynthesis uroporphyrinogen III synthase" evidence="10">
    <location>
        <begin position="15"/>
        <end position="230"/>
    </location>
</feature>
<dbReference type="InterPro" id="IPR039793">
    <property type="entry name" value="UROS/Hem4"/>
</dbReference>
<dbReference type="EC" id="4.2.1.75" evidence="3 9"/>
<evidence type="ECO:0000256" key="2">
    <source>
        <dbReference type="ARBA" id="ARBA00008133"/>
    </source>
</evidence>
<evidence type="ECO:0000256" key="1">
    <source>
        <dbReference type="ARBA" id="ARBA00004772"/>
    </source>
</evidence>
<dbReference type="CDD" id="cd06578">
    <property type="entry name" value="HemD"/>
    <property type="match status" value="1"/>
</dbReference>
<dbReference type="Pfam" id="PF02602">
    <property type="entry name" value="HEM4"/>
    <property type="match status" value="1"/>
</dbReference>
<keyword evidence="5 9" id="KW-0627">Porphyrin biosynthesis</keyword>
<accession>A0A6C0Y5H2</accession>
<reference evidence="11 12" key="1">
    <citation type="submission" date="2019-09" db="EMBL/GenBank/DDBJ databases">
        <title>Non-baumannii Acinetobacter spp. carrying blaNDM-1 isolated in China.</title>
        <authorList>
            <person name="Cui C."/>
            <person name="Chen C."/>
            <person name="Sun J."/>
            <person name="Liu Y."/>
        </authorList>
    </citation>
    <scope>NUCLEOTIDE SEQUENCE [LARGE SCALE GENOMIC DNA]</scope>
    <source>
        <strain evidence="11 12">B18</strain>
    </source>
</reference>
<gene>
    <name evidence="11" type="ORF">FSC09_13735</name>
</gene>
<evidence type="ECO:0000256" key="3">
    <source>
        <dbReference type="ARBA" id="ARBA00013109"/>
    </source>
</evidence>
<dbReference type="UniPathway" id="UPA00251">
    <property type="reaction ID" value="UER00320"/>
</dbReference>
<evidence type="ECO:0000313" key="11">
    <source>
        <dbReference type="EMBL" id="QIC71379.1"/>
    </source>
</evidence>
<evidence type="ECO:0000256" key="8">
    <source>
        <dbReference type="ARBA" id="ARBA00048617"/>
    </source>
</evidence>
<dbReference type="SUPFAM" id="SSF69618">
    <property type="entry name" value="HemD-like"/>
    <property type="match status" value="1"/>
</dbReference>
<dbReference type="Proteomes" id="UP000503440">
    <property type="component" value="Chromosome"/>
</dbReference>
<dbReference type="EMBL" id="CP044455">
    <property type="protein sequence ID" value="QIC71379.1"/>
    <property type="molecule type" value="Genomic_DNA"/>
</dbReference>
<dbReference type="GO" id="GO:0006782">
    <property type="term" value="P:protoporphyrinogen IX biosynthetic process"/>
    <property type="evidence" value="ECO:0007669"/>
    <property type="project" value="UniProtKB-UniRule"/>
</dbReference>
<evidence type="ECO:0000256" key="6">
    <source>
        <dbReference type="ARBA" id="ARBA00037589"/>
    </source>
</evidence>
<comment type="catalytic activity">
    <reaction evidence="8 9">
        <text>hydroxymethylbilane = uroporphyrinogen III + H2O</text>
        <dbReference type="Rhea" id="RHEA:18965"/>
        <dbReference type="ChEBI" id="CHEBI:15377"/>
        <dbReference type="ChEBI" id="CHEBI:57308"/>
        <dbReference type="ChEBI" id="CHEBI:57845"/>
        <dbReference type="EC" id="4.2.1.75"/>
    </reaction>
</comment>
<dbReference type="GO" id="GO:0006780">
    <property type="term" value="P:uroporphyrinogen III biosynthetic process"/>
    <property type="evidence" value="ECO:0007669"/>
    <property type="project" value="UniProtKB-UniRule"/>
</dbReference>
<protein>
    <recommendedName>
        <fullName evidence="7 9">Uroporphyrinogen-III synthase</fullName>
        <ecNumber evidence="3 9">4.2.1.75</ecNumber>
    </recommendedName>
</protein>
<dbReference type="AlphaFoldDB" id="A0A6C0Y5H2"/>
<dbReference type="InterPro" id="IPR003754">
    <property type="entry name" value="4pyrrol_synth_uPrphyn_synth"/>
</dbReference>
<evidence type="ECO:0000313" key="12">
    <source>
        <dbReference type="Proteomes" id="UP000503440"/>
    </source>
</evidence>
<name>A0A6C0Y5H2_9GAMM</name>
<evidence type="ECO:0000256" key="5">
    <source>
        <dbReference type="ARBA" id="ARBA00023244"/>
    </source>
</evidence>
<proteinExistence type="inferred from homology"/>
<evidence type="ECO:0000256" key="9">
    <source>
        <dbReference type="RuleBase" id="RU366031"/>
    </source>
</evidence>
<dbReference type="PANTHER" id="PTHR38042">
    <property type="entry name" value="UROPORPHYRINOGEN-III SYNTHASE, CHLOROPLASTIC"/>
    <property type="match status" value="1"/>
</dbReference>
<dbReference type="InterPro" id="IPR036108">
    <property type="entry name" value="4pyrrol_syn_uPrphyn_synt_sf"/>
</dbReference>
<evidence type="ECO:0000259" key="10">
    <source>
        <dbReference type="Pfam" id="PF02602"/>
    </source>
</evidence>
<comment type="similarity">
    <text evidence="2 9">Belongs to the uroporphyrinogen-III synthase family.</text>
</comment>
<evidence type="ECO:0000256" key="7">
    <source>
        <dbReference type="ARBA" id="ARBA00040167"/>
    </source>
</evidence>
<comment type="pathway">
    <text evidence="1 9">Porphyrin-containing compound metabolism; protoporphyrin-IX biosynthesis; coproporphyrinogen-III from 5-aminolevulinate: step 3/4.</text>
</comment>
<dbReference type="GO" id="GO:0004852">
    <property type="term" value="F:uroporphyrinogen-III synthase activity"/>
    <property type="evidence" value="ECO:0007669"/>
    <property type="project" value="UniProtKB-UniRule"/>
</dbReference>
<organism evidence="11 12">
    <name type="scientific">Acinetobacter indicus</name>
    <dbReference type="NCBI Taxonomy" id="756892"/>
    <lineage>
        <taxon>Bacteria</taxon>
        <taxon>Pseudomonadati</taxon>
        <taxon>Pseudomonadota</taxon>
        <taxon>Gammaproteobacteria</taxon>
        <taxon>Moraxellales</taxon>
        <taxon>Moraxellaceae</taxon>
        <taxon>Acinetobacter</taxon>
    </lineage>
</organism>